<dbReference type="InterPro" id="IPR007484">
    <property type="entry name" value="Peptidase_M28"/>
</dbReference>
<dbReference type="Gene3D" id="3.40.630.10">
    <property type="entry name" value="Zn peptidases"/>
    <property type="match status" value="2"/>
</dbReference>
<evidence type="ECO:0000313" key="4">
    <source>
        <dbReference type="Proteomes" id="UP001216139"/>
    </source>
</evidence>
<protein>
    <submittedName>
        <fullName evidence="3">M20/M25/M40 family metallo-hydrolase</fullName>
    </submittedName>
</protein>
<feature type="domain" description="Peptidase M28" evidence="2">
    <location>
        <begin position="219"/>
        <end position="419"/>
    </location>
</feature>
<accession>A0ABY7TBR5</accession>
<keyword evidence="4" id="KW-1185">Reference proteome</keyword>
<proteinExistence type="predicted"/>
<dbReference type="Pfam" id="PF04389">
    <property type="entry name" value="Peptidase_M28"/>
    <property type="match status" value="1"/>
</dbReference>
<reference evidence="3 4" key="1">
    <citation type="submission" date="2023-02" db="EMBL/GenBank/DDBJ databases">
        <title>Genome sequence of Mucilaginibacter jinjuensis strain KACC 16571.</title>
        <authorList>
            <person name="Kim S."/>
            <person name="Heo J."/>
            <person name="Kwon S.-W."/>
        </authorList>
    </citation>
    <scope>NUCLEOTIDE SEQUENCE [LARGE SCALE GENOMIC DNA]</scope>
    <source>
        <strain evidence="3 4">KACC 16571</strain>
    </source>
</reference>
<dbReference type="RefSeq" id="WP_273630930.1">
    <property type="nucleotide sequence ID" value="NZ_CP117167.1"/>
</dbReference>
<dbReference type="SUPFAM" id="SSF53187">
    <property type="entry name" value="Zn-dependent exopeptidases"/>
    <property type="match status" value="1"/>
</dbReference>
<evidence type="ECO:0000256" key="1">
    <source>
        <dbReference type="SAM" id="SignalP"/>
    </source>
</evidence>
<feature type="signal peptide" evidence="1">
    <location>
        <begin position="1"/>
        <end position="28"/>
    </location>
</feature>
<dbReference type="Proteomes" id="UP001216139">
    <property type="component" value="Chromosome"/>
</dbReference>
<sequence>MAINQSKMMMKKTLIATALVLSSAYGFSQDVNKLIKEDDVRKVISTLADDNMQGRATFTPGIEKAAQFIEGEYKKAGLEPLPGNADFRQNFKMTHVTPVKLQASINGADVPADHIVAMSNSTINWANNADIPVIKVGADQNFQTEFRNIRKNGKSALVLVDPKFADYFSRIHNAFGKGTNSLKPAEGGPQIVFVLGTFDDVKSYTVNVEIKSEQLPLFNVTGMIKGKTKPDEYVIFGGHYDHLGILKPMEGDSIANGADDDASGTTAVITLAKYFKKLNNNARTIIFVAFTAEEIGEYGSQYFATQVDPQKVSAMFNIEMIGKASKFGENSAFITGYERSDFGKILQKNLEGTQFKFYPDPYTEQNLFYRSDNASLARVGVPAHTISTDQIDIDKYYHTVKDELSTLDVANITSTIRAIALSSQTIIAGKDTPTRIPPATVN</sequence>
<organism evidence="3 4">
    <name type="scientific">Mucilaginibacter jinjuensis</name>
    <dbReference type="NCBI Taxonomy" id="1176721"/>
    <lineage>
        <taxon>Bacteria</taxon>
        <taxon>Pseudomonadati</taxon>
        <taxon>Bacteroidota</taxon>
        <taxon>Sphingobacteriia</taxon>
        <taxon>Sphingobacteriales</taxon>
        <taxon>Sphingobacteriaceae</taxon>
        <taxon>Mucilaginibacter</taxon>
    </lineage>
</organism>
<feature type="chain" id="PRO_5047351940" evidence="1">
    <location>
        <begin position="29"/>
        <end position="442"/>
    </location>
</feature>
<dbReference type="PANTHER" id="PTHR12147">
    <property type="entry name" value="METALLOPEPTIDASE M28 FAMILY MEMBER"/>
    <property type="match status" value="1"/>
</dbReference>
<dbReference type="InterPro" id="IPR045175">
    <property type="entry name" value="M28_fam"/>
</dbReference>
<evidence type="ECO:0000259" key="2">
    <source>
        <dbReference type="Pfam" id="PF04389"/>
    </source>
</evidence>
<keyword evidence="1" id="KW-0732">Signal</keyword>
<gene>
    <name evidence="3" type="ORF">PQO05_01820</name>
</gene>
<evidence type="ECO:0000313" key="3">
    <source>
        <dbReference type="EMBL" id="WCT12667.1"/>
    </source>
</evidence>
<dbReference type="EMBL" id="CP117167">
    <property type="protein sequence ID" value="WCT12667.1"/>
    <property type="molecule type" value="Genomic_DNA"/>
</dbReference>
<name>A0ABY7TBR5_9SPHI</name>
<dbReference type="PANTHER" id="PTHR12147:SF26">
    <property type="entry name" value="PEPTIDASE M28 DOMAIN-CONTAINING PROTEIN"/>
    <property type="match status" value="1"/>
</dbReference>